<feature type="transmembrane region" description="Helical" evidence="12">
    <location>
        <begin position="129"/>
        <end position="147"/>
    </location>
</feature>
<dbReference type="NCBIfam" id="TIGR01494">
    <property type="entry name" value="ATPase_P-type"/>
    <property type="match status" value="1"/>
</dbReference>
<dbReference type="InterPro" id="IPR059000">
    <property type="entry name" value="ATPase_P-type_domA"/>
</dbReference>
<evidence type="ECO:0000256" key="5">
    <source>
        <dbReference type="ARBA" id="ARBA00022741"/>
    </source>
</evidence>
<organism evidence="15 16">
    <name type="scientific">Oerskovia enterophila</name>
    <dbReference type="NCBI Taxonomy" id="43678"/>
    <lineage>
        <taxon>Bacteria</taxon>
        <taxon>Bacillati</taxon>
        <taxon>Actinomycetota</taxon>
        <taxon>Actinomycetes</taxon>
        <taxon>Micrococcales</taxon>
        <taxon>Cellulomonadaceae</taxon>
        <taxon>Oerskovia</taxon>
    </lineage>
</organism>
<dbReference type="InterPro" id="IPR001757">
    <property type="entry name" value="P_typ_ATPase"/>
</dbReference>
<dbReference type="Pfam" id="PF00403">
    <property type="entry name" value="HMA"/>
    <property type="match status" value="1"/>
</dbReference>
<keyword evidence="4 12" id="KW-0479">Metal-binding</keyword>
<dbReference type="InterPro" id="IPR008250">
    <property type="entry name" value="ATPase_P-typ_transduc_dom_A_sf"/>
</dbReference>
<dbReference type="InterPro" id="IPR017969">
    <property type="entry name" value="Heavy-metal-associated_CS"/>
</dbReference>
<evidence type="ECO:0000256" key="1">
    <source>
        <dbReference type="ARBA" id="ARBA00004651"/>
    </source>
</evidence>
<dbReference type="CDD" id="cd00371">
    <property type="entry name" value="HMA"/>
    <property type="match status" value="1"/>
</dbReference>
<feature type="region of interest" description="Disordered" evidence="13">
    <location>
        <begin position="75"/>
        <end position="98"/>
    </location>
</feature>
<evidence type="ECO:0000256" key="11">
    <source>
        <dbReference type="ARBA" id="ARBA00074171"/>
    </source>
</evidence>
<keyword evidence="5 12" id="KW-0547">Nucleotide-binding</keyword>
<dbReference type="PATRIC" id="fig|43678.3.peg.3058"/>
<dbReference type="InterPro" id="IPR027256">
    <property type="entry name" value="P-typ_ATPase_IB"/>
</dbReference>
<dbReference type="GO" id="GO:0005886">
    <property type="term" value="C:plasma membrane"/>
    <property type="evidence" value="ECO:0007669"/>
    <property type="project" value="UniProtKB-SubCell"/>
</dbReference>
<keyword evidence="3 12" id="KW-0812">Transmembrane</keyword>
<keyword evidence="6 12" id="KW-0067">ATP-binding</keyword>
<reference evidence="15 16" key="1">
    <citation type="submission" date="2016-01" db="EMBL/GenBank/DDBJ databases">
        <title>Genome sequence of Oerskovia enterophila VJag, an agar and cellulose degrading bacterium.</title>
        <authorList>
            <person name="Poehlein A."/>
            <person name="Jag V."/>
            <person name="Bengelsdorf F."/>
            <person name="Duerre P."/>
            <person name="Daniel R."/>
        </authorList>
    </citation>
    <scope>NUCLEOTIDE SEQUENCE [LARGE SCALE GENOMIC DNA]</scope>
    <source>
        <strain evidence="15 16">VJag</strain>
    </source>
</reference>
<dbReference type="NCBIfam" id="TIGR01525">
    <property type="entry name" value="ATPase-IB_hvy"/>
    <property type="match status" value="1"/>
</dbReference>
<dbReference type="AlphaFoldDB" id="A0A161XCL5"/>
<dbReference type="GO" id="GO:0055070">
    <property type="term" value="P:copper ion homeostasis"/>
    <property type="evidence" value="ECO:0007669"/>
    <property type="project" value="TreeGrafter"/>
</dbReference>
<evidence type="ECO:0000256" key="2">
    <source>
        <dbReference type="ARBA" id="ARBA00006024"/>
    </source>
</evidence>
<dbReference type="SFLD" id="SFLDG00002">
    <property type="entry name" value="C1.7:_P-type_atpase_like"/>
    <property type="match status" value="1"/>
</dbReference>
<dbReference type="PROSITE" id="PS01229">
    <property type="entry name" value="COF_2"/>
    <property type="match status" value="1"/>
</dbReference>
<dbReference type="Gene3D" id="3.40.1110.10">
    <property type="entry name" value="Calcium-transporting ATPase, cytoplasmic domain N"/>
    <property type="match status" value="1"/>
</dbReference>
<dbReference type="SUPFAM" id="SSF56784">
    <property type="entry name" value="HAD-like"/>
    <property type="match status" value="1"/>
</dbReference>
<comment type="similarity">
    <text evidence="2 12">Belongs to the cation transport ATPase (P-type) (TC 3.A.3) family. Type IB subfamily.</text>
</comment>
<evidence type="ECO:0000256" key="6">
    <source>
        <dbReference type="ARBA" id="ARBA00022840"/>
    </source>
</evidence>
<dbReference type="InterPro" id="IPR044492">
    <property type="entry name" value="P_typ_ATPase_HD_dom"/>
</dbReference>
<feature type="transmembrane region" description="Helical" evidence="12">
    <location>
        <begin position="106"/>
        <end position="123"/>
    </location>
</feature>
<dbReference type="OrthoDB" id="7059309at2"/>
<gene>
    <name evidence="15" type="primary">copA</name>
    <name evidence="15" type="ORF">OJAG_29210</name>
</gene>
<evidence type="ECO:0000256" key="4">
    <source>
        <dbReference type="ARBA" id="ARBA00022723"/>
    </source>
</evidence>
<evidence type="ECO:0000256" key="12">
    <source>
        <dbReference type="RuleBase" id="RU362081"/>
    </source>
</evidence>
<dbReference type="EMBL" id="LRIE01000080">
    <property type="protein sequence ID" value="KZM34357.1"/>
    <property type="molecule type" value="Genomic_DNA"/>
</dbReference>
<dbReference type="InterPro" id="IPR006121">
    <property type="entry name" value="HMA_dom"/>
</dbReference>
<dbReference type="SUPFAM" id="SSF81653">
    <property type="entry name" value="Calcium ATPase, transduction domain A"/>
    <property type="match status" value="1"/>
</dbReference>
<sequence length="756" mass="78103">MSTTAPAGVTTGVELEIGGMTCASCAMRIEKKLNTLDGVVATVNYATEKARVTVPDGYDPAVLIAEVEKTGYTAALPAPRGGRKDGGPTGGGEEDDPELTSLRHRLIGAVVLTVPVIAMAMVPAWQFTYWQWASLALASPVIVWAAWPFHKAAWVNLKHGAATMDTLISMGTSAAFLWSLYALFFGAAGTPGMTHPFELSLAPSDGAANIYLEVGAGVTMFILAGRYFEKRSKKQAGAALRALLELGAKEVSVLRGEVETKIPVEDLQVGDEFVVRPGEKIATDGVVVTGTSAVDESMLTGESVPVEVSAGDTVTGATTNAGGRLVVRATRIGSDTQLAQMARLVEDAQTGKAEVQRLADRISGVFVPVVIVVAALTLGGWLGAGFPVTAAFTAAVAVLVIACPCALGLATPTALLVGTGRGAQMGILIKGPEVLESTRTIDTVVLDKTGTVTTGRMTLVDVVVEPGVDRAELLRLAGALEDASEHPIAQAVAKGATQEVGALPIPEDFANVEGKGVQGVVDGHAVLVGRESLLAEWSQELSHGLAATKARAEGEGKTVVAVGWDGRARGILVVADTVKPTSAEAIAQLKAIGLTPVLLTGDNEAVARQIAAEVGIDEVIAEVLPKDKVDVVTRLQAEGKTVAMIGDGVNDAPALAQADLGLAMGTGADVAIEASDITLVRGDLRSAVDAIRLSRRTLGTIKTNLFWAFAYNVAAIPVAALGMLNPMLAGAAMALSSVFVVGNSLRLRGFRSVARP</sequence>
<dbReference type="GO" id="GO:0005507">
    <property type="term" value="F:copper ion binding"/>
    <property type="evidence" value="ECO:0007669"/>
    <property type="project" value="TreeGrafter"/>
</dbReference>
<dbReference type="Gene3D" id="3.40.50.1000">
    <property type="entry name" value="HAD superfamily/HAD-like"/>
    <property type="match status" value="1"/>
</dbReference>
<dbReference type="Gene3D" id="3.30.70.100">
    <property type="match status" value="1"/>
</dbReference>
<dbReference type="InterPro" id="IPR023214">
    <property type="entry name" value="HAD_sf"/>
</dbReference>
<evidence type="ECO:0000256" key="8">
    <source>
        <dbReference type="ARBA" id="ARBA00022989"/>
    </source>
</evidence>
<dbReference type="PANTHER" id="PTHR43520:SF8">
    <property type="entry name" value="P-TYPE CU(+) TRANSPORTER"/>
    <property type="match status" value="1"/>
</dbReference>
<dbReference type="PROSITE" id="PS01047">
    <property type="entry name" value="HMA_1"/>
    <property type="match status" value="1"/>
</dbReference>
<feature type="domain" description="HMA" evidence="14">
    <location>
        <begin position="11"/>
        <end position="75"/>
    </location>
</feature>
<evidence type="ECO:0000256" key="13">
    <source>
        <dbReference type="SAM" id="MobiDB-lite"/>
    </source>
</evidence>
<dbReference type="InterPro" id="IPR023298">
    <property type="entry name" value="ATPase_P-typ_TM_dom_sf"/>
</dbReference>
<comment type="subcellular location">
    <subcellularLocation>
        <location evidence="1">Cell membrane</location>
        <topology evidence="1">Multi-pass membrane protein</topology>
    </subcellularLocation>
</comment>
<dbReference type="PRINTS" id="PR00120">
    <property type="entry name" value="HATPASE"/>
</dbReference>
<dbReference type="PROSITE" id="PS50846">
    <property type="entry name" value="HMA_2"/>
    <property type="match status" value="1"/>
</dbReference>
<feature type="transmembrane region" description="Helical" evidence="12">
    <location>
        <begin position="390"/>
        <end position="417"/>
    </location>
</feature>
<dbReference type="PROSITE" id="PS00154">
    <property type="entry name" value="ATPASE_E1_E2"/>
    <property type="match status" value="1"/>
</dbReference>
<dbReference type="InterPro" id="IPR036163">
    <property type="entry name" value="HMA_dom_sf"/>
</dbReference>
<feature type="transmembrane region" description="Helical" evidence="12">
    <location>
        <begin position="727"/>
        <end position="745"/>
    </location>
</feature>
<dbReference type="CDD" id="cd02094">
    <property type="entry name" value="P-type_ATPase_Cu-like"/>
    <property type="match status" value="1"/>
</dbReference>
<dbReference type="GO" id="GO:0016887">
    <property type="term" value="F:ATP hydrolysis activity"/>
    <property type="evidence" value="ECO:0007669"/>
    <property type="project" value="InterPro"/>
</dbReference>
<dbReference type="STRING" id="43678.OJAG_29210"/>
<evidence type="ECO:0000256" key="7">
    <source>
        <dbReference type="ARBA" id="ARBA00022967"/>
    </source>
</evidence>
<dbReference type="Gene3D" id="2.70.150.10">
    <property type="entry name" value="Calcium-transporting ATPase, cytoplasmic transduction domain A"/>
    <property type="match status" value="1"/>
</dbReference>
<comment type="caution">
    <text evidence="15">The sequence shown here is derived from an EMBL/GenBank/DDBJ whole genome shotgun (WGS) entry which is preliminary data.</text>
</comment>
<dbReference type="NCBIfam" id="TIGR01511">
    <property type="entry name" value="ATPase-IB1_Cu"/>
    <property type="match status" value="1"/>
</dbReference>
<feature type="transmembrane region" description="Helical" evidence="12">
    <location>
        <begin position="362"/>
        <end position="384"/>
    </location>
</feature>
<evidence type="ECO:0000313" key="16">
    <source>
        <dbReference type="Proteomes" id="UP000076447"/>
    </source>
</evidence>
<dbReference type="RefSeq" id="WP_068709379.1">
    <property type="nucleotide sequence ID" value="NZ_LRIE01000080.1"/>
</dbReference>
<proteinExistence type="inferred from homology"/>
<keyword evidence="12" id="KW-1003">Cell membrane</keyword>
<dbReference type="Pfam" id="PF00702">
    <property type="entry name" value="Hydrolase"/>
    <property type="match status" value="1"/>
</dbReference>
<dbReference type="SFLD" id="SFLDS00003">
    <property type="entry name" value="Haloacid_Dehalogenase"/>
    <property type="match status" value="1"/>
</dbReference>
<dbReference type="FunFam" id="3.30.70.100:FF:000005">
    <property type="entry name" value="Copper-exporting P-type ATPase A"/>
    <property type="match status" value="1"/>
</dbReference>
<dbReference type="PRINTS" id="PR00119">
    <property type="entry name" value="CATATPASE"/>
</dbReference>
<dbReference type="Proteomes" id="UP000076447">
    <property type="component" value="Unassembled WGS sequence"/>
</dbReference>
<evidence type="ECO:0000256" key="3">
    <source>
        <dbReference type="ARBA" id="ARBA00022692"/>
    </source>
</evidence>
<accession>A0A161XCL5</accession>
<keyword evidence="9 12" id="KW-0472">Membrane</keyword>
<keyword evidence="15" id="KW-0378">Hydrolase</keyword>
<dbReference type="Pfam" id="PF00122">
    <property type="entry name" value="E1-E2_ATPase"/>
    <property type="match status" value="1"/>
</dbReference>
<keyword evidence="7" id="KW-1278">Translocase</keyword>
<dbReference type="SUPFAM" id="SSF81665">
    <property type="entry name" value="Calcium ATPase, transmembrane domain M"/>
    <property type="match status" value="1"/>
</dbReference>
<dbReference type="FunFam" id="2.70.150.10:FF:000002">
    <property type="entry name" value="Copper-transporting ATPase 1, putative"/>
    <property type="match status" value="1"/>
</dbReference>
<keyword evidence="8 12" id="KW-1133">Transmembrane helix</keyword>
<dbReference type="InterPro" id="IPR023299">
    <property type="entry name" value="ATPase_P-typ_cyto_dom_N"/>
</dbReference>
<comment type="catalytic activity">
    <reaction evidence="10">
        <text>ATP + H2O = ADP + phosphate + H(+)</text>
        <dbReference type="Rhea" id="RHEA:13065"/>
        <dbReference type="ChEBI" id="CHEBI:15377"/>
        <dbReference type="ChEBI" id="CHEBI:15378"/>
        <dbReference type="ChEBI" id="CHEBI:30616"/>
        <dbReference type="ChEBI" id="CHEBI:43474"/>
        <dbReference type="ChEBI" id="CHEBI:456216"/>
    </reaction>
</comment>
<evidence type="ECO:0000313" key="15">
    <source>
        <dbReference type="EMBL" id="KZM34357.1"/>
    </source>
</evidence>
<dbReference type="SFLD" id="SFLDF00027">
    <property type="entry name" value="p-type_atpase"/>
    <property type="match status" value="1"/>
</dbReference>
<feature type="transmembrane region" description="Helical" evidence="12">
    <location>
        <begin position="208"/>
        <end position="228"/>
    </location>
</feature>
<feature type="transmembrane region" description="Helical" evidence="12">
    <location>
        <begin position="167"/>
        <end position="188"/>
    </location>
</feature>
<dbReference type="GO" id="GO:0043682">
    <property type="term" value="F:P-type divalent copper transporter activity"/>
    <property type="evidence" value="ECO:0007669"/>
    <property type="project" value="TreeGrafter"/>
</dbReference>
<protein>
    <recommendedName>
        <fullName evidence="11">Cation-transporting P-type ATPase B</fullName>
    </recommendedName>
</protein>
<evidence type="ECO:0000256" key="10">
    <source>
        <dbReference type="ARBA" id="ARBA00049360"/>
    </source>
</evidence>
<dbReference type="InterPro" id="IPR036412">
    <property type="entry name" value="HAD-like_sf"/>
</dbReference>
<evidence type="ECO:0000256" key="9">
    <source>
        <dbReference type="ARBA" id="ARBA00023136"/>
    </source>
</evidence>
<dbReference type="SUPFAM" id="SSF55008">
    <property type="entry name" value="HMA, heavy metal-associated domain"/>
    <property type="match status" value="1"/>
</dbReference>
<name>A0A161XCL5_9CELL</name>
<dbReference type="InterPro" id="IPR018303">
    <property type="entry name" value="ATPase_P-typ_P_site"/>
</dbReference>
<dbReference type="PANTHER" id="PTHR43520">
    <property type="entry name" value="ATP7, ISOFORM B"/>
    <property type="match status" value="1"/>
</dbReference>
<evidence type="ECO:0000259" key="14">
    <source>
        <dbReference type="PROSITE" id="PS50846"/>
    </source>
</evidence>
<feature type="transmembrane region" description="Helical" evidence="12">
    <location>
        <begin position="704"/>
        <end position="721"/>
    </location>
</feature>
<dbReference type="GO" id="GO:0005524">
    <property type="term" value="F:ATP binding"/>
    <property type="evidence" value="ECO:0007669"/>
    <property type="project" value="UniProtKB-UniRule"/>
</dbReference>